<dbReference type="InterPro" id="IPR006578">
    <property type="entry name" value="MADF-dom"/>
</dbReference>
<dbReference type="EMBL" id="JABFTP020000062">
    <property type="protein sequence ID" value="KAL3273062.1"/>
    <property type="molecule type" value="Genomic_DNA"/>
</dbReference>
<dbReference type="SMART" id="SM00595">
    <property type="entry name" value="MADF"/>
    <property type="match status" value="1"/>
</dbReference>
<dbReference type="Proteomes" id="UP001516400">
    <property type="component" value="Unassembled WGS sequence"/>
</dbReference>
<proteinExistence type="predicted"/>
<dbReference type="PANTHER" id="PTHR21505:SF12">
    <property type="entry name" value="MADF DOMAIN-CONTAINING PROTEIN-RELATED"/>
    <property type="match status" value="1"/>
</dbReference>
<organism evidence="2 3">
    <name type="scientific">Cryptolaemus montrouzieri</name>
    <dbReference type="NCBI Taxonomy" id="559131"/>
    <lineage>
        <taxon>Eukaryota</taxon>
        <taxon>Metazoa</taxon>
        <taxon>Ecdysozoa</taxon>
        <taxon>Arthropoda</taxon>
        <taxon>Hexapoda</taxon>
        <taxon>Insecta</taxon>
        <taxon>Pterygota</taxon>
        <taxon>Neoptera</taxon>
        <taxon>Endopterygota</taxon>
        <taxon>Coleoptera</taxon>
        <taxon>Polyphaga</taxon>
        <taxon>Cucujiformia</taxon>
        <taxon>Coccinelloidea</taxon>
        <taxon>Coccinellidae</taxon>
        <taxon>Scymninae</taxon>
        <taxon>Scymnini</taxon>
        <taxon>Cryptolaemus</taxon>
    </lineage>
</organism>
<feature type="domain" description="MADF" evidence="1">
    <location>
        <begin position="12"/>
        <end position="102"/>
    </location>
</feature>
<protein>
    <recommendedName>
        <fullName evidence="1">MADF domain-containing protein</fullName>
    </recommendedName>
</protein>
<accession>A0ABD2N3D1</accession>
<dbReference type="PROSITE" id="PS51029">
    <property type="entry name" value="MADF"/>
    <property type="match status" value="1"/>
</dbReference>
<sequence length="230" mass="26241">MAPKWSDDLNLKFIELYKEQRCLWDQLDDLYKDKNARLTALAAMAEKLNIQGFGVAEVKAKIKAFRGTFNIELAKQQKSVKSGCGSTDVYEPTLKWFNAMKEVMLKGMLTRNTKNTLMPDAYKKSSTSKNSCDDNVTYVEPEPTFTDNTESEERVLAFDPADNFENSDSGVSYETFGDYPSKKKFKPYQRMQQIASIARNLKSLSDKNEIKTQGLTLIYTLFEKNSTTFS</sequence>
<keyword evidence="3" id="KW-1185">Reference proteome</keyword>
<evidence type="ECO:0000313" key="2">
    <source>
        <dbReference type="EMBL" id="KAL3273062.1"/>
    </source>
</evidence>
<reference evidence="2 3" key="1">
    <citation type="journal article" date="2021" name="BMC Biol.">
        <title>Horizontally acquired antibacterial genes associated with adaptive radiation of ladybird beetles.</title>
        <authorList>
            <person name="Li H.S."/>
            <person name="Tang X.F."/>
            <person name="Huang Y.H."/>
            <person name="Xu Z.Y."/>
            <person name="Chen M.L."/>
            <person name="Du X.Y."/>
            <person name="Qiu B.Y."/>
            <person name="Chen P.T."/>
            <person name="Zhang W."/>
            <person name="Slipinski A."/>
            <person name="Escalona H.E."/>
            <person name="Waterhouse R.M."/>
            <person name="Zwick A."/>
            <person name="Pang H."/>
        </authorList>
    </citation>
    <scope>NUCLEOTIDE SEQUENCE [LARGE SCALE GENOMIC DNA]</scope>
    <source>
        <strain evidence="2">SYSU2018</strain>
    </source>
</reference>
<gene>
    <name evidence="2" type="ORF">HHI36_014517</name>
</gene>
<evidence type="ECO:0000313" key="3">
    <source>
        <dbReference type="Proteomes" id="UP001516400"/>
    </source>
</evidence>
<dbReference type="PANTHER" id="PTHR21505">
    <property type="entry name" value="MADF DOMAIN-CONTAINING PROTEIN-RELATED"/>
    <property type="match status" value="1"/>
</dbReference>
<comment type="caution">
    <text evidence="2">The sequence shown here is derived from an EMBL/GenBank/DDBJ whole genome shotgun (WGS) entry which is preliminary data.</text>
</comment>
<name>A0ABD2N3D1_9CUCU</name>
<dbReference type="AlphaFoldDB" id="A0ABD2N3D1"/>
<dbReference type="Pfam" id="PF10545">
    <property type="entry name" value="MADF_DNA_bdg"/>
    <property type="match status" value="1"/>
</dbReference>
<evidence type="ECO:0000259" key="1">
    <source>
        <dbReference type="PROSITE" id="PS51029"/>
    </source>
</evidence>